<feature type="signal peptide" evidence="2">
    <location>
        <begin position="1"/>
        <end position="34"/>
    </location>
</feature>
<keyword evidence="2" id="KW-0732">Signal</keyword>
<sequence length="246" mass="26924">MRKSPQTFTCRPTRASLLLATLLVLASCFSLSRGAATTPPAQLLQDEVTMEFQITTMWDSVPVQHNPASLTLTGKEDHLELKVEAPFFNDVAPPCAEPGPCFGLWDYEVVEAFFLAPDNKYIEIEVGPLGHHLILLLNGERNAIAQELPMEYSVTSQEIGGTWTATAKIPLGYFPPKVDGWNAYAIHNNASNPLGRDYQSLFPVPTGELPAPDFLHVVIIIKAPVGVSDCPKQLEPCESRPAELVS</sequence>
<dbReference type="Gene3D" id="2.60.40.1190">
    <property type="match status" value="1"/>
</dbReference>
<dbReference type="PANTHER" id="PTHR31475">
    <property type="entry name" value="UPF0462 PROTEIN"/>
    <property type="match status" value="1"/>
</dbReference>
<evidence type="ECO:0000256" key="2">
    <source>
        <dbReference type="SAM" id="SignalP"/>
    </source>
</evidence>
<protein>
    <submittedName>
        <fullName evidence="3">Uncharacterized protein</fullName>
    </submittedName>
</protein>
<organism evidence="3">
    <name type="scientific">Notodromas monacha</name>
    <dbReference type="NCBI Taxonomy" id="399045"/>
    <lineage>
        <taxon>Eukaryota</taxon>
        <taxon>Metazoa</taxon>
        <taxon>Ecdysozoa</taxon>
        <taxon>Arthropoda</taxon>
        <taxon>Crustacea</taxon>
        <taxon>Oligostraca</taxon>
        <taxon>Ostracoda</taxon>
        <taxon>Podocopa</taxon>
        <taxon>Podocopida</taxon>
        <taxon>Cypridocopina</taxon>
        <taxon>Cypridoidea</taxon>
        <taxon>Cyprididae</taxon>
        <taxon>Notodromas</taxon>
    </lineage>
</organism>
<dbReference type="OrthoDB" id="10056816at2759"/>
<evidence type="ECO:0000256" key="1">
    <source>
        <dbReference type="ARBA" id="ARBA00038085"/>
    </source>
</evidence>
<reference evidence="3" key="1">
    <citation type="submission" date="2020-11" db="EMBL/GenBank/DDBJ databases">
        <authorList>
            <person name="Tran Van P."/>
        </authorList>
    </citation>
    <scope>NUCLEOTIDE SEQUENCE</scope>
</reference>
<dbReference type="PROSITE" id="PS51257">
    <property type="entry name" value="PROKAR_LIPOPROTEIN"/>
    <property type="match status" value="1"/>
</dbReference>
<feature type="chain" id="PRO_5036210826" evidence="2">
    <location>
        <begin position="35"/>
        <end position="246"/>
    </location>
</feature>
<dbReference type="PANTHER" id="PTHR31475:SF5">
    <property type="entry name" value="UPF0462 PROTEIN C4ORF33 HOMOLOG"/>
    <property type="match status" value="1"/>
</dbReference>
<evidence type="ECO:0000313" key="4">
    <source>
        <dbReference type="Proteomes" id="UP000678499"/>
    </source>
</evidence>
<name>A0A7R9GFJ3_9CRUS</name>
<keyword evidence="4" id="KW-1185">Reference proteome</keyword>
<dbReference type="EMBL" id="CAJPEX010002320">
    <property type="protein sequence ID" value="CAG0920836.1"/>
    <property type="molecule type" value="Genomic_DNA"/>
</dbReference>
<dbReference type="AlphaFoldDB" id="A0A7R9GFJ3"/>
<evidence type="ECO:0000313" key="3">
    <source>
        <dbReference type="EMBL" id="CAD7280684.1"/>
    </source>
</evidence>
<gene>
    <name evidence="3" type="ORF">NMOB1V02_LOCUS8342</name>
</gene>
<accession>A0A7R9GFJ3</accession>
<dbReference type="EMBL" id="OA884357">
    <property type="protein sequence ID" value="CAD7280684.1"/>
    <property type="molecule type" value="Genomic_DNA"/>
</dbReference>
<proteinExistence type="inferred from homology"/>
<dbReference type="Proteomes" id="UP000678499">
    <property type="component" value="Unassembled WGS sequence"/>
</dbReference>
<comment type="similarity">
    <text evidence="1">Belongs to the UPF0462 family.</text>
</comment>